<keyword evidence="4" id="KW-1185">Reference proteome</keyword>
<dbReference type="InterPro" id="IPR010992">
    <property type="entry name" value="IHF-like_DNA-bd_dom_sf"/>
</dbReference>
<dbReference type="Gene3D" id="4.10.520.10">
    <property type="entry name" value="IHF-like DNA-binding proteins"/>
    <property type="match status" value="1"/>
</dbReference>
<name>A0A2K8P3E7_9MOLU</name>
<sequence>MEKQEKNKKQKNIFLKKSKSYVIKLSFTFAILITMVIFFSMKIINAIVNNRDILEAFKTIGIIPPTDLSLPNIIDYVSNIILLIVLPILVLTWIILIIKSKTKNAKNKNVETIGTKKIHHSVKAQKEEAEMVLEVENSDVDLYPHYVEDKTFFEEFNNESDSDMTLLQQRAKTDGSVLIKENLSELVKNAYKIKKYAILKNIDVDEVVLEEMTKKELILFMKKIGDELRKKEYQTLNSEDYSENSEIEITEKDSTTQISEKKQSENIDMVEAGKINQKKPLIRKNKVTKKDLIDSIFINNDSKLTKVKIKIIVDRLFELMESNLIEEGSEVKINNFAKFSTILVNETTMKDIKTGELKMVPSRKTIKFKSLKGLKESLK</sequence>
<feature type="transmembrane region" description="Helical" evidence="2">
    <location>
        <begin position="76"/>
        <end position="98"/>
    </location>
</feature>
<dbReference type="GO" id="GO:0003677">
    <property type="term" value="F:DNA binding"/>
    <property type="evidence" value="ECO:0007669"/>
    <property type="project" value="InterPro"/>
</dbReference>
<dbReference type="OrthoDB" id="392044at2"/>
<keyword evidence="2" id="KW-1133">Transmembrane helix</keyword>
<dbReference type="SMART" id="SM00411">
    <property type="entry name" value="BHL"/>
    <property type="match status" value="1"/>
</dbReference>
<proteinExistence type="inferred from homology"/>
<dbReference type="EMBL" id="CP024968">
    <property type="protein sequence ID" value="ATZ20988.1"/>
    <property type="molecule type" value="Genomic_DNA"/>
</dbReference>
<accession>A0A2K8P3E7</accession>
<keyword evidence="2" id="KW-0812">Transmembrane</keyword>
<dbReference type="Pfam" id="PF00216">
    <property type="entry name" value="Bac_DNA_binding"/>
    <property type="match status" value="1"/>
</dbReference>
<dbReference type="RefSeq" id="WP_100671145.1">
    <property type="nucleotide sequence ID" value="NZ_CP024968.1"/>
</dbReference>
<dbReference type="SUPFAM" id="SSF47729">
    <property type="entry name" value="IHF-like DNA-binding proteins"/>
    <property type="match status" value="1"/>
</dbReference>
<dbReference type="AlphaFoldDB" id="A0A2K8P3E7"/>
<keyword evidence="2" id="KW-0472">Membrane</keyword>
<evidence type="ECO:0008006" key="5">
    <source>
        <dbReference type="Google" id="ProtNLM"/>
    </source>
</evidence>
<protein>
    <recommendedName>
        <fullName evidence="5">DNA-binding protein HU</fullName>
    </recommendedName>
</protein>
<gene>
    <name evidence="3" type="ORF">MCOLE_v1c04760</name>
</gene>
<evidence type="ECO:0000256" key="1">
    <source>
        <dbReference type="RuleBase" id="RU003939"/>
    </source>
</evidence>
<dbReference type="Proteomes" id="UP000232221">
    <property type="component" value="Chromosome"/>
</dbReference>
<reference evidence="3 4" key="1">
    <citation type="submission" date="2017-11" db="EMBL/GenBank/DDBJ databases">
        <title>Genome sequence of Mesoplasma coleopterae BARC 779 (ATCC 49583).</title>
        <authorList>
            <person name="Lo W.-S."/>
            <person name="Kuo C.-H."/>
        </authorList>
    </citation>
    <scope>NUCLEOTIDE SEQUENCE [LARGE SCALE GENOMIC DNA]</scope>
    <source>
        <strain evidence="3 4">BARC 779</strain>
    </source>
</reference>
<evidence type="ECO:0000313" key="3">
    <source>
        <dbReference type="EMBL" id="ATZ20988.1"/>
    </source>
</evidence>
<evidence type="ECO:0000313" key="4">
    <source>
        <dbReference type="Proteomes" id="UP000232221"/>
    </source>
</evidence>
<organism evidence="3 4">
    <name type="scientific">Mesoplasma coleopterae</name>
    <dbReference type="NCBI Taxonomy" id="324078"/>
    <lineage>
        <taxon>Bacteria</taxon>
        <taxon>Bacillati</taxon>
        <taxon>Mycoplasmatota</taxon>
        <taxon>Mollicutes</taxon>
        <taxon>Entomoplasmatales</taxon>
        <taxon>Entomoplasmataceae</taxon>
        <taxon>Mesoplasma</taxon>
    </lineage>
</organism>
<dbReference type="CDD" id="cd13832">
    <property type="entry name" value="IHF"/>
    <property type="match status" value="1"/>
</dbReference>
<dbReference type="KEGG" id="mcol:MCOLE_v1c04760"/>
<dbReference type="GO" id="GO:0030527">
    <property type="term" value="F:structural constituent of chromatin"/>
    <property type="evidence" value="ECO:0007669"/>
    <property type="project" value="InterPro"/>
</dbReference>
<feature type="transmembrane region" description="Helical" evidence="2">
    <location>
        <begin position="21"/>
        <end position="44"/>
    </location>
</feature>
<comment type="similarity">
    <text evidence="1">Belongs to the bacterial histone-like protein family.</text>
</comment>
<dbReference type="InterPro" id="IPR000119">
    <property type="entry name" value="Hist_DNA-bd"/>
</dbReference>
<evidence type="ECO:0000256" key="2">
    <source>
        <dbReference type="SAM" id="Phobius"/>
    </source>
</evidence>